<dbReference type="SUPFAM" id="SSF53649">
    <property type="entry name" value="Alkaline phosphatase-like"/>
    <property type="match status" value="1"/>
</dbReference>
<dbReference type="InterPro" id="IPR017850">
    <property type="entry name" value="Alkaline_phosphatase_core_sf"/>
</dbReference>
<reference evidence="9 10" key="1">
    <citation type="submission" date="2017-07" db="EMBL/GenBank/DDBJ databases">
        <title>A draft genome sequence of Gluconacetobacter entanii LTH 4560.</title>
        <authorList>
            <person name="Skraban J."/>
            <person name="Cleenwerck I."/>
            <person name="Vandamme P."/>
            <person name="Trcek J."/>
        </authorList>
    </citation>
    <scope>NUCLEOTIDE SEQUENCE [LARGE SCALE GENOMIC DNA]</scope>
    <source>
        <strain evidence="9 10">LTH 4560</strain>
    </source>
</reference>
<feature type="transmembrane region" description="Helical" evidence="7">
    <location>
        <begin position="12"/>
        <end position="37"/>
    </location>
</feature>
<dbReference type="InterPro" id="IPR040423">
    <property type="entry name" value="PEA_transferase"/>
</dbReference>
<dbReference type="EMBL" id="NKUF01000104">
    <property type="protein sequence ID" value="PYD59919.1"/>
    <property type="molecule type" value="Genomic_DNA"/>
</dbReference>
<dbReference type="InterPro" id="IPR058130">
    <property type="entry name" value="PEA_transf_C"/>
</dbReference>
<dbReference type="AlphaFoldDB" id="A0A318PRS8"/>
<evidence type="ECO:0000256" key="1">
    <source>
        <dbReference type="ARBA" id="ARBA00004651"/>
    </source>
</evidence>
<dbReference type="Gene3D" id="3.40.720.10">
    <property type="entry name" value="Alkaline Phosphatase, subunit A"/>
    <property type="match status" value="1"/>
</dbReference>
<dbReference type="PANTHER" id="PTHR30443">
    <property type="entry name" value="INNER MEMBRANE PROTEIN"/>
    <property type="match status" value="1"/>
</dbReference>
<name>A0A318PRS8_9PROT</name>
<dbReference type="GO" id="GO:0009244">
    <property type="term" value="P:lipopolysaccharide core region biosynthetic process"/>
    <property type="evidence" value="ECO:0007669"/>
    <property type="project" value="TreeGrafter"/>
</dbReference>
<dbReference type="Proteomes" id="UP000248301">
    <property type="component" value="Unassembled WGS sequence"/>
</dbReference>
<evidence type="ECO:0000313" key="9">
    <source>
        <dbReference type="EMBL" id="PYD59919.1"/>
    </source>
</evidence>
<organism evidence="9 10">
    <name type="scientific">Gluconacetobacter entanii</name>
    <dbReference type="NCBI Taxonomy" id="108528"/>
    <lineage>
        <taxon>Bacteria</taxon>
        <taxon>Pseudomonadati</taxon>
        <taxon>Pseudomonadota</taxon>
        <taxon>Alphaproteobacteria</taxon>
        <taxon>Acetobacterales</taxon>
        <taxon>Acetobacteraceae</taxon>
        <taxon>Gluconacetobacter</taxon>
    </lineage>
</organism>
<gene>
    <name evidence="9" type="ORF">CFR72_16400</name>
</gene>
<keyword evidence="5 7" id="KW-1133">Transmembrane helix</keyword>
<comment type="caution">
    <text evidence="9">The sequence shown here is derived from an EMBL/GenBank/DDBJ whole genome shotgun (WGS) entry which is preliminary data.</text>
</comment>
<evidence type="ECO:0000259" key="8">
    <source>
        <dbReference type="Pfam" id="PF00884"/>
    </source>
</evidence>
<sequence length="546" mass="62803">MFIEKKYDRDLINIFIYLIKDCIVNFRAYFIFIYSLFLSASEFYISNSSVGHTHYPHHVFLIIEMFPLPFLFFNLGKIISAISNGFLLFLTIFDSFISYKCKAVTDANIIAVLGTNKNELVSMLHTVNIIVLMISFLSFCCFIYLFYIFGRVNNKSIKISYIILFPLLMNFCYVLTQTLTNKKITRTYDIASRLRFELPGVLGDMLFAILISSHSGDPLYVTPVVRHIVRDPSITRQNGEKIHNIVFVMGESSLATHYGIYGYKSSNTTPVLDKYKEQGKICVIQNSHSAADMTRSSVPMTFSFFSPKQQDTLLSEKNIIELAQDQGYKTFWISSQDGTGPYARNYGYISEFSNYVTRGDLNNTENGIRRAQDDTLLPVIKQKFSDTAPYKLYVIHIYGSHQNYDDKITLQDVKELPQAITYDQSIHHTDRLLGEIMDMAKQELGDYTLIYTSDHGEIVGVGHGIQYGGYDQYNVPFLMYDPSKKYCNISEEFEEKRGYYSSLVNKYILLSMLGYPFSEPEIEKLIPDDIILHSDSKVYDYKSIPQ</sequence>
<evidence type="ECO:0000313" key="10">
    <source>
        <dbReference type="Proteomes" id="UP000248301"/>
    </source>
</evidence>
<evidence type="ECO:0000256" key="6">
    <source>
        <dbReference type="ARBA" id="ARBA00023136"/>
    </source>
</evidence>
<dbReference type="CDD" id="cd16017">
    <property type="entry name" value="LptA"/>
    <property type="match status" value="1"/>
</dbReference>
<dbReference type="GO" id="GO:0005886">
    <property type="term" value="C:plasma membrane"/>
    <property type="evidence" value="ECO:0007669"/>
    <property type="project" value="UniProtKB-SubCell"/>
</dbReference>
<keyword evidence="2" id="KW-1003">Cell membrane</keyword>
<evidence type="ECO:0000256" key="3">
    <source>
        <dbReference type="ARBA" id="ARBA00022679"/>
    </source>
</evidence>
<protein>
    <recommendedName>
        <fullName evidence="8">Sulfatase N-terminal domain-containing protein</fullName>
    </recommendedName>
</protein>
<feature type="transmembrane region" description="Helical" evidence="7">
    <location>
        <begin position="159"/>
        <end position="176"/>
    </location>
</feature>
<keyword evidence="3" id="KW-0808">Transferase</keyword>
<proteinExistence type="predicted"/>
<keyword evidence="4 7" id="KW-0812">Transmembrane</keyword>
<evidence type="ECO:0000256" key="7">
    <source>
        <dbReference type="SAM" id="Phobius"/>
    </source>
</evidence>
<accession>A0A318PRS8</accession>
<dbReference type="Pfam" id="PF00884">
    <property type="entry name" value="Sulfatase"/>
    <property type="match status" value="1"/>
</dbReference>
<evidence type="ECO:0000256" key="4">
    <source>
        <dbReference type="ARBA" id="ARBA00022692"/>
    </source>
</evidence>
<dbReference type="PANTHER" id="PTHR30443:SF0">
    <property type="entry name" value="PHOSPHOETHANOLAMINE TRANSFERASE EPTA"/>
    <property type="match status" value="1"/>
</dbReference>
<dbReference type="GO" id="GO:0016776">
    <property type="term" value="F:phosphotransferase activity, phosphate group as acceptor"/>
    <property type="evidence" value="ECO:0007669"/>
    <property type="project" value="TreeGrafter"/>
</dbReference>
<feature type="transmembrane region" description="Helical" evidence="7">
    <location>
        <begin position="127"/>
        <end position="147"/>
    </location>
</feature>
<evidence type="ECO:0000256" key="5">
    <source>
        <dbReference type="ARBA" id="ARBA00022989"/>
    </source>
</evidence>
<keyword evidence="6 7" id="KW-0472">Membrane</keyword>
<comment type="subcellular location">
    <subcellularLocation>
        <location evidence="1">Cell membrane</location>
        <topology evidence="1">Multi-pass membrane protein</topology>
    </subcellularLocation>
</comment>
<feature type="domain" description="Sulfatase N-terminal" evidence="8">
    <location>
        <begin position="244"/>
        <end position="485"/>
    </location>
</feature>
<dbReference type="InterPro" id="IPR000917">
    <property type="entry name" value="Sulfatase_N"/>
</dbReference>
<evidence type="ECO:0000256" key="2">
    <source>
        <dbReference type="ARBA" id="ARBA00022475"/>
    </source>
</evidence>